<evidence type="ECO:0000313" key="11">
    <source>
        <dbReference type="Proteomes" id="UP000750334"/>
    </source>
</evidence>
<evidence type="ECO:0000313" key="10">
    <source>
        <dbReference type="EMBL" id="KAG0669239.1"/>
    </source>
</evidence>
<keyword evidence="6" id="KW-0687">Ribonucleoprotein</keyword>
<comment type="subcellular location">
    <subcellularLocation>
        <location evidence="1">Mitochondrion</location>
    </subcellularLocation>
</comment>
<dbReference type="FunFam" id="2.40.50.100:FF:000042">
    <property type="entry name" value="50S ribosomal protein L27"/>
    <property type="match status" value="1"/>
</dbReference>
<dbReference type="Pfam" id="PF18471">
    <property type="entry name" value="Ribosomal_L27_C"/>
    <property type="match status" value="1"/>
</dbReference>
<dbReference type="PANTHER" id="PTHR15893">
    <property type="entry name" value="RIBOSOMAL PROTEIN L27"/>
    <property type="match status" value="1"/>
</dbReference>
<dbReference type="Proteomes" id="UP000750334">
    <property type="component" value="Unassembled WGS sequence"/>
</dbReference>
<dbReference type="InterPro" id="IPR018261">
    <property type="entry name" value="Ribosomal_bL27_CS"/>
</dbReference>
<protein>
    <recommendedName>
        <fullName evidence="7">Large ribosomal subunit protein bL27m</fullName>
    </recommendedName>
    <alternativeName>
        <fullName evidence="8">54S ribosomal protein L2, mitochondrial</fullName>
    </alternativeName>
</protein>
<dbReference type="SUPFAM" id="SSF110324">
    <property type="entry name" value="Ribosomal L27 protein-like"/>
    <property type="match status" value="1"/>
</dbReference>
<dbReference type="Gene3D" id="2.40.50.100">
    <property type="match status" value="1"/>
</dbReference>
<evidence type="ECO:0000256" key="3">
    <source>
        <dbReference type="ARBA" id="ARBA00022946"/>
    </source>
</evidence>
<evidence type="ECO:0000256" key="1">
    <source>
        <dbReference type="ARBA" id="ARBA00004173"/>
    </source>
</evidence>
<dbReference type="GO" id="GO:0005762">
    <property type="term" value="C:mitochondrial large ribosomal subunit"/>
    <property type="evidence" value="ECO:0007669"/>
    <property type="project" value="TreeGrafter"/>
</dbReference>
<reference evidence="10 11" key="1">
    <citation type="submission" date="2020-11" db="EMBL/GenBank/DDBJ databases">
        <title>Kefir isolates.</title>
        <authorList>
            <person name="Marcisauskas S."/>
            <person name="Kim Y."/>
            <person name="Blasche S."/>
        </authorList>
    </citation>
    <scope>NUCLEOTIDE SEQUENCE [LARGE SCALE GENOMIC DNA]</scope>
    <source>
        <strain evidence="10 11">OG2</strain>
    </source>
</reference>
<dbReference type="InterPro" id="IPR001684">
    <property type="entry name" value="Ribosomal_bL27"/>
</dbReference>
<keyword evidence="5" id="KW-0496">Mitochondrion</keyword>
<proteinExistence type="inferred from homology"/>
<dbReference type="NCBIfam" id="TIGR00062">
    <property type="entry name" value="L27"/>
    <property type="match status" value="1"/>
</dbReference>
<name>A0A9P7BBY0_MAUEX</name>
<dbReference type="Pfam" id="PF01016">
    <property type="entry name" value="Ribosomal_L27"/>
    <property type="match status" value="1"/>
</dbReference>
<dbReference type="PROSITE" id="PS00831">
    <property type="entry name" value="RIBOSOMAL_L27"/>
    <property type="match status" value="1"/>
</dbReference>
<organism evidence="10 11">
    <name type="scientific">Maudiozyma exigua</name>
    <name type="common">Yeast</name>
    <name type="synonym">Kazachstania exigua</name>
    <dbReference type="NCBI Taxonomy" id="34358"/>
    <lineage>
        <taxon>Eukaryota</taxon>
        <taxon>Fungi</taxon>
        <taxon>Dikarya</taxon>
        <taxon>Ascomycota</taxon>
        <taxon>Saccharomycotina</taxon>
        <taxon>Saccharomycetes</taxon>
        <taxon>Saccharomycetales</taxon>
        <taxon>Saccharomycetaceae</taxon>
        <taxon>Maudiozyma</taxon>
    </lineage>
</organism>
<keyword evidence="11" id="KW-1185">Reference proteome</keyword>
<dbReference type="PRINTS" id="PR00063">
    <property type="entry name" value="RIBOSOMALL27"/>
</dbReference>
<dbReference type="GO" id="GO:0006412">
    <property type="term" value="P:translation"/>
    <property type="evidence" value="ECO:0007669"/>
    <property type="project" value="InterPro"/>
</dbReference>
<evidence type="ECO:0000256" key="5">
    <source>
        <dbReference type="ARBA" id="ARBA00023128"/>
    </source>
</evidence>
<accession>A0A9P7BBY0</accession>
<dbReference type="AlphaFoldDB" id="A0A9P7BBY0"/>
<evidence type="ECO:0000256" key="4">
    <source>
        <dbReference type="ARBA" id="ARBA00022980"/>
    </source>
</evidence>
<dbReference type="GO" id="GO:0003735">
    <property type="term" value="F:structural constituent of ribosome"/>
    <property type="evidence" value="ECO:0007669"/>
    <property type="project" value="InterPro"/>
</dbReference>
<evidence type="ECO:0000256" key="6">
    <source>
        <dbReference type="ARBA" id="ARBA00023274"/>
    </source>
</evidence>
<evidence type="ECO:0000259" key="9">
    <source>
        <dbReference type="Pfam" id="PF18471"/>
    </source>
</evidence>
<evidence type="ECO:0000256" key="7">
    <source>
        <dbReference type="ARBA" id="ARBA00035267"/>
    </source>
</evidence>
<keyword evidence="3" id="KW-0809">Transit peptide</keyword>
<sequence>MKDSAGRRLGPKKYNGQEVKTGQIIMRQRGTKFFPGEYVGIGKDHTLFALEPGFVKYYLDPFHPKRKFIGVSLSRDATLPTNHFDPTPRRFGHTLLDNAKAAEKEEGALHRKEYLASEGIKKEMDARRERRTTLKKEYAKLLKKLKIDVSETDIATDYLVRLRSCLRNGFLLGDAQFYSKRYIEMEYQLRAEKENLDSALIGSKLEEIEAITSLLNSSVSFSNKFDLGSFMSESEKLEARADLVKQLKEVRSNLSNKKDVKKLRGLFDGASKYLSLSDEVHLRRIYLKPILPESLGGESQVVKPRENDTAKSKSKKSVVFKRFNYETSKIEELSRDKRAFLSKL</sequence>
<gene>
    <name evidence="10" type="primary">MRPL2</name>
    <name evidence="10" type="ORF">C6P45_003955</name>
</gene>
<dbReference type="InterPro" id="IPR041244">
    <property type="entry name" value="Ribosomal_bL27m_C"/>
</dbReference>
<dbReference type="PANTHER" id="PTHR15893:SF0">
    <property type="entry name" value="LARGE RIBOSOMAL SUBUNIT PROTEIN BL27M"/>
    <property type="match status" value="1"/>
</dbReference>
<evidence type="ECO:0000256" key="8">
    <source>
        <dbReference type="ARBA" id="ARBA00035465"/>
    </source>
</evidence>
<feature type="domain" description="Large ribosomal subunit protein bL27m C-terminal" evidence="9">
    <location>
        <begin position="97"/>
        <end position="344"/>
    </location>
</feature>
<dbReference type="EMBL" id="PUHR01000046">
    <property type="protein sequence ID" value="KAG0669239.1"/>
    <property type="molecule type" value="Genomic_DNA"/>
</dbReference>
<comment type="similarity">
    <text evidence="2">Belongs to the bacterial ribosomal protein bL27 family.</text>
</comment>
<dbReference type="OrthoDB" id="1867012at2759"/>
<comment type="caution">
    <text evidence="10">The sequence shown here is derived from an EMBL/GenBank/DDBJ whole genome shotgun (WGS) entry which is preliminary data.</text>
</comment>
<keyword evidence="4 10" id="KW-0689">Ribosomal protein</keyword>
<evidence type="ECO:0000256" key="2">
    <source>
        <dbReference type="ARBA" id="ARBA00010797"/>
    </source>
</evidence>